<name>A0A9N9HRW9_9GLOM</name>
<dbReference type="AlphaFoldDB" id="A0A9N9HRW9"/>
<feature type="non-terminal residue" evidence="2">
    <location>
        <position position="41"/>
    </location>
</feature>
<evidence type="ECO:0000313" key="3">
    <source>
        <dbReference type="Proteomes" id="UP000789831"/>
    </source>
</evidence>
<comment type="caution">
    <text evidence="2">The sequence shown here is derived from an EMBL/GenBank/DDBJ whole genome shotgun (WGS) entry which is preliminary data.</text>
</comment>
<evidence type="ECO:0000256" key="1">
    <source>
        <dbReference type="SAM" id="MobiDB-lite"/>
    </source>
</evidence>
<sequence length="41" mass="5069">MDQGEKREYTRKYTRFAARYARDHPEADEDEIEQKYNESNQ</sequence>
<feature type="region of interest" description="Disordered" evidence="1">
    <location>
        <begin position="20"/>
        <end position="41"/>
    </location>
</feature>
<reference evidence="2" key="1">
    <citation type="submission" date="2021-06" db="EMBL/GenBank/DDBJ databases">
        <authorList>
            <person name="Kallberg Y."/>
            <person name="Tangrot J."/>
            <person name="Rosling A."/>
        </authorList>
    </citation>
    <scope>NUCLEOTIDE SEQUENCE</scope>
    <source>
        <strain evidence="2">MT106</strain>
    </source>
</reference>
<gene>
    <name evidence="2" type="ORF">AGERDE_LOCUS13606</name>
</gene>
<accession>A0A9N9HRW9</accession>
<organism evidence="2 3">
    <name type="scientific">Ambispora gerdemannii</name>
    <dbReference type="NCBI Taxonomy" id="144530"/>
    <lineage>
        <taxon>Eukaryota</taxon>
        <taxon>Fungi</taxon>
        <taxon>Fungi incertae sedis</taxon>
        <taxon>Mucoromycota</taxon>
        <taxon>Glomeromycotina</taxon>
        <taxon>Glomeromycetes</taxon>
        <taxon>Archaeosporales</taxon>
        <taxon>Ambisporaceae</taxon>
        <taxon>Ambispora</taxon>
    </lineage>
</organism>
<keyword evidence="3" id="KW-1185">Reference proteome</keyword>
<dbReference type="Proteomes" id="UP000789831">
    <property type="component" value="Unassembled WGS sequence"/>
</dbReference>
<proteinExistence type="predicted"/>
<protein>
    <submittedName>
        <fullName evidence="2">10821_t:CDS:1</fullName>
    </submittedName>
</protein>
<evidence type="ECO:0000313" key="2">
    <source>
        <dbReference type="EMBL" id="CAG8703050.1"/>
    </source>
</evidence>
<dbReference type="EMBL" id="CAJVPL010018786">
    <property type="protein sequence ID" value="CAG8703050.1"/>
    <property type="molecule type" value="Genomic_DNA"/>
</dbReference>